<keyword evidence="1" id="KW-0802">TPR repeat</keyword>
<dbReference type="InterPro" id="IPR019734">
    <property type="entry name" value="TPR_rpt"/>
</dbReference>
<dbReference type="AlphaFoldDB" id="A0A554VFQ1"/>
<dbReference type="PANTHER" id="PTHR47756:SF2">
    <property type="entry name" value="BLL6612 PROTEIN"/>
    <property type="match status" value="1"/>
</dbReference>
<dbReference type="Pfam" id="PF04542">
    <property type="entry name" value="Sigma70_r2"/>
    <property type="match status" value="1"/>
</dbReference>
<evidence type="ECO:0000313" key="4">
    <source>
        <dbReference type="EMBL" id="TSE06086.1"/>
    </source>
</evidence>
<dbReference type="GO" id="GO:0003700">
    <property type="term" value="F:DNA-binding transcription factor activity"/>
    <property type="evidence" value="ECO:0007669"/>
    <property type="project" value="InterPro"/>
</dbReference>
<dbReference type="InterPro" id="IPR014284">
    <property type="entry name" value="RNA_pol_sigma-70_dom"/>
</dbReference>
<dbReference type="InterPro" id="IPR046531">
    <property type="entry name" value="DUF6596"/>
</dbReference>
<comment type="caution">
    <text evidence="4">The sequence shown here is derived from an EMBL/GenBank/DDBJ whole genome shotgun (WGS) entry which is preliminary data.</text>
</comment>
<organism evidence="4 5">
    <name type="scientific">Aquimarina algiphila</name>
    <dbReference type="NCBI Taxonomy" id="2047982"/>
    <lineage>
        <taxon>Bacteria</taxon>
        <taxon>Pseudomonadati</taxon>
        <taxon>Bacteroidota</taxon>
        <taxon>Flavobacteriia</taxon>
        <taxon>Flavobacteriales</taxon>
        <taxon>Flavobacteriaceae</taxon>
        <taxon>Aquimarina</taxon>
    </lineage>
</organism>
<name>A0A554VFQ1_9FLAO</name>
<feature type="domain" description="RNA polymerase sigma-70 region 2" evidence="2">
    <location>
        <begin position="15"/>
        <end position="82"/>
    </location>
</feature>
<evidence type="ECO:0000259" key="3">
    <source>
        <dbReference type="Pfam" id="PF20239"/>
    </source>
</evidence>
<dbReference type="OrthoDB" id="9780299at2"/>
<keyword evidence="5" id="KW-1185">Reference proteome</keyword>
<dbReference type="PROSITE" id="PS50005">
    <property type="entry name" value="TPR"/>
    <property type="match status" value="1"/>
</dbReference>
<dbReference type="InterPro" id="IPR007627">
    <property type="entry name" value="RNA_pol_sigma70_r2"/>
</dbReference>
<gene>
    <name evidence="4" type="ORF">FOF46_20770</name>
</gene>
<dbReference type="Gene3D" id="1.25.40.10">
    <property type="entry name" value="Tetratricopeptide repeat domain"/>
    <property type="match status" value="1"/>
</dbReference>
<dbReference type="InterPro" id="IPR013324">
    <property type="entry name" value="RNA_pol_sigma_r3/r4-like"/>
</dbReference>
<dbReference type="NCBIfam" id="TIGR02937">
    <property type="entry name" value="sigma70-ECF"/>
    <property type="match status" value="1"/>
</dbReference>
<dbReference type="Pfam" id="PF20239">
    <property type="entry name" value="DUF6596"/>
    <property type="match status" value="1"/>
</dbReference>
<dbReference type="SUPFAM" id="SSF88659">
    <property type="entry name" value="Sigma3 and sigma4 domains of RNA polymerase sigma factors"/>
    <property type="match status" value="1"/>
</dbReference>
<reference evidence="4 5" key="1">
    <citation type="submission" date="2019-07" db="EMBL/GenBank/DDBJ databases">
        <title>The draft genome sequence of Aquimarina algiphila M91.</title>
        <authorList>
            <person name="Meng X."/>
        </authorList>
    </citation>
    <scope>NUCLEOTIDE SEQUENCE [LARGE SCALE GENOMIC DNA]</scope>
    <source>
        <strain evidence="4 5">M91</strain>
    </source>
</reference>
<dbReference type="InterPro" id="IPR011990">
    <property type="entry name" value="TPR-like_helical_dom_sf"/>
</dbReference>
<feature type="domain" description="DUF6596" evidence="3">
    <location>
        <begin position="193"/>
        <end position="295"/>
    </location>
</feature>
<dbReference type="Gene3D" id="1.10.1740.10">
    <property type="match status" value="1"/>
</dbReference>
<dbReference type="PANTHER" id="PTHR47756">
    <property type="entry name" value="BLL6612 PROTEIN-RELATED"/>
    <property type="match status" value="1"/>
</dbReference>
<dbReference type="SUPFAM" id="SSF48452">
    <property type="entry name" value="TPR-like"/>
    <property type="match status" value="1"/>
</dbReference>
<dbReference type="EMBL" id="VLNR01000050">
    <property type="protein sequence ID" value="TSE06086.1"/>
    <property type="molecule type" value="Genomic_DNA"/>
</dbReference>
<feature type="repeat" description="TPR" evidence="1">
    <location>
        <begin position="377"/>
        <end position="410"/>
    </location>
</feature>
<evidence type="ECO:0000256" key="1">
    <source>
        <dbReference type="PROSITE-ProRule" id="PRU00339"/>
    </source>
</evidence>
<evidence type="ECO:0000313" key="5">
    <source>
        <dbReference type="Proteomes" id="UP000318833"/>
    </source>
</evidence>
<dbReference type="GO" id="GO:0006352">
    <property type="term" value="P:DNA-templated transcription initiation"/>
    <property type="evidence" value="ECO:0007669"/>
    <property type="project" value="InterPro"/>
</dbReference>
<dbReference type="InterPro" id="IPR013325">
    <property type="entry name" value="RNA_pol_sigma_r2"/>
</dbReference>
<sequence>MKKKNSIDHTLNHLFRQESGKMVSVLIKIFGTENIEMAEDVVQDALVKALETWKYRGMPDNPRAWLYRTAKNKAIDIIRRNKHSRVIDFSDPQKQLLTSGYTLTTTMNNYWQEEHIKDDFLGMMYACCHPDISQENQITFILKSLCGFSTKEVAKSFLTSEDTISKRLYRTKEFFRKHKIKPKIPASEQISLRTHTVLSAIYLMFNEGYNSTHNDQLIRKDLISQAMSLCKSLLSVKRTQLPEVYALMALMCFHTARINSRLTEKGELILITKQDRSKWDKEFINSGQKYLNKAAFGEGLTTYHLEAAIAYEHCNAKEYKDTDWNKILEYYKLLLKIGNDPIVFLNQCLVILELKGPKEALIALKNVENNTMLKKYYVYHATLGEIQQRLGNNTKAIEHYQKAVQLTQSKPEKQFLKDKIAHILN</sequence>
<dbReference type="Proteomes" id="UP000318833">
    <property type="component" value="Unassembled WGS sequence"/>
</dbReference>
<dbReference type="SUPFAM" id="SSF88946">
    <property type="entry name" value="Sigma2 domain of RNA polymerase sigma factors"/>
    <property type="match status" value="1"/>
</dbReference>
<evidence type="ECO:0000259" key="2">
    <source>
        <dbReference type="Pfam" id="PF04542"/>
    </source>
</evidence>
<protein>
    <submittedName>
        <fullName evidence="4">Sigma-70 family RNA polymerase sigma factor</fullName>
    </submittedName>
</protein>
<accession>A0A554VFQ1</accession>
<proteinExistence type="predicted"/>
<dbReference type="RefSeq" id="WP_143917769.1">
    <property type="nucleotide sequence ID" value="NZ_CANLFO010000002.1"/>
</dbReference>